<keyword evidence="3" id="KW-1185">Reference proteome</keyword>
<reference evidence="3" key="1">
    <citation type="submission" date="2017-09" db="EMBL/GenBank/DDBJ databases">
        <authorList>
            <person name="Regsiter A."/>
            <person name="William W."/>
        </authorList>
    </citation>
    <scope>NUCLEOTIDE SEQUENCE [LARGE SCALE GENOMIC DNA]</scope>
    <source>
        <strain evidence="3">500-1</strain>
    </source>
</reference>
<dbReference type="OrthoDB" id="7342932at2"/>
<dbReference type="RefSeq" id="WP_097012390.1">
    <property type="nucleotide sequence ID" value="NZ_LT907975.1"/>
</dbReference>
<dbReference type="EMBL" id="LT907975">
    <property type="protein sequence ID" value="SOB59528.1"/>
    <property type="molecule type" value="Genomic_DNA"/>
</dbReference>
<gene>
    <name evidence="2" type="ORF">DPRO_2619</name>
</gene>
<evidence type="ECO:0000313" key="3">
    <source>
        <dbReference type="Proteomes" id="UP000219215"/>
    </source>
</evidence>
<proteinExistence type="predicted"/>
<dbReference type="Pfam" id="PF13489">
    <property type="entry name" value="Methyltransf_23"/>
    <property type="match status" value="1"/>
</dbReference>
<protein>
    <submittedName>
        <fullName evidence="2">Methyltransferase type 11</fullName>
    </submittedName>
</protein>
<dbReference type="SUPFAM" id="SSF53335">
    <property type="entry name" value="S-adenosyl-L-methionine-dependent methyltransferases"/>
    <property type="match status" value="1"/>
</dbReference>
<dbReference type="AlphaFoldDB" id="A0A2C8FAP9"/>
<dbReference type="Pfam" id="PF08484">
    <property type="entry name" value="Methyltransf_14"/>
    <property type="match status" value="1"/>
</dbReference>
<dbReference type="InterPro" id="IPR013691">
    <property type="entry name" value="MeTrfase_14"/>
</dbReference>
<keyword evidence="2" id="KW-0489">Methyltransferase</keyword>
<sequence>MKCPLCNETEAILIYSNAAVPAFQNRVYENKNDALNTPCFPVELMQCTSCGFAWNHLFHPEVMEYDESYQNEQAHSLAFQKHLNDTLGVVNSIAKPGQNVIEIGCGKGVFLSMIRDAGYKVTGYDPAHEGNDPDVVSEYFNKELDVTPGDIVVLRHTLEHVAAPVEFLHAICEANGFTGKILIEVPRFEWIVQRRAFWDIFHEHCNYFTESSIAGLFDECSVVPCFEDQYMWIIADINKLREFTSCKKSCQATVDPNIFSDEVERLKKYVALRPGCLIWGAGAKGIAFANQVDPQGTVLGGIVDISPKKQGRYAAKSGHLILSPDELRDHENADIIIMNENYKDEIQAMCERNPNALLTLGEI</sequence>
<name>A0A2C8FAP9_9BACT</name>
<dbReference type="InterPro" id="IPR029063">
    <property type="entry name" value="SAM-dependent_MTases_sf"/>
</dbReference>
<dbReference type="Gene3D" id="3.40.50.150">
    <property type="entry name" value="Vaccinia Virus protein VP39"/>
    <property type="match status" value="1"/>
</dbReference>
<dbReference type="Gene3D" id="3.40.50.720">
    <property type="entry name" value="NAD(P)-binding Rossmann-like Domain"/>
    <property type="match status" value="1"/>
</dbReference>
<dbReference type="GO" id="GO:0008168">
    <property type="term" value="F:methyltransferase activity"/>
    <property type="evidence" value="ECO:0007669"/>
    <property type="project" value="UniProtKB-KW"/>
</dbReference>
<dbReference type="PANTHER" id="PTHR43861">
    <property type="entry name" value="TRANS-ACONITATE 2-METHYLTRANSFERASE-RELATED"/>
    <property type="match status" value="1"/>
</dbReference>
<dbReference type="Proteomes" id="UP000219215">
    <property type="component" value="Chromosome DPRO"/>
</dbReference>
<dbReference type="GO" id="GO:0032259">
    <property type="term" value="P:methylation"/>
    <property type="evidence" value="ECO:0007669"/>
    <property type="project" value="UniProtKB-KW"/>
</dbReference>
<dbReference type="KEGG" id="pprf:DPRO_2619"/>
<accession>A0A2C8FAP9</accession>
<organism evidence="2 3">
    <name type="scientific">Pseudodesulfovibrio profundus</name>
    <dbReference type="NCBI Taxonomy" id="57320"/>
    <lineage>
        <taxon>Bacteria</taxon>
        <taxon>Pseudomonadati</taxon>
        <taxon>Thermodesulfobacteriota</taxon>
        <taxon>Desulfovibrionia</taxon>
        <taxon>Desulfovibrionales</taxon>
        <taxon>Desulfovibrionaceae</taxon>
    </lineage>
</organism>
<keyword evidence="2" id="KW-0808">Transferase</keyword>
<evidence type="ECO:0000313" key="2">
    <source>
        <dbReference type="EMBL" id="SOB59528.1"/>
    </source>
</evidence>
<evidence type="ECO:0000259" key="1">
    <source>
        <dbReference type="Pfam" id="PF08484"/>
    </source>
</evidence>
<feature type="domain" description="C-methyltransferase" evidence="1">
    <location>
        <begin position="277"/>
        <end position="348"/>
    </location>
</feature>